<evidence type="ECO:0000256" key="2">
    <source>
        <dbReference type="PROSITE-ProRule" id="PRU00339"/>
    </source>
</evidence>
<dbReference type="PROSITE" id="PS50005">
    <property type="entry name" value="TPR"/>
    <property type="match status" value="1"/>
</dbReference>
<dbReference type="Gene3D" id="1.20.1280.50">
    <property type="match status" value="1"/>
</dbReference>
<feature type="compositionally biased region" description="Polar residues" evidence="3">
    <location>
        <begin position="79"/>
        <end position="91"/>
    </location>
</feature>
<gene>
    <name evidence="5" type="ORF">RR48_03658</name>
</gene>
<dbReference type="PANTHER" id="PTHR12874:SF29">
    <property type="entry name" value="F-BOX ONLY PROTEIN 9"/>
    <property type="match status" value="1"/>
</dbReference>
<evidence type="ECO:0000256" key="3">
    <source>
        <dbReference type="SAM" id="MobiDB-lite"/>
    </source>
</evidence>
<accession>A0A0N1I7R6</accession>
<evidence type="ECO:0000313" key="6">
    <source>
        <dbReference type="Proteomes" id="UP000053240"/>
    </source>
</evidence>
<feature type="region of interest" description="Disordered" evidence="3">
    <location>
        <begin position="15"/>
        <end position="39"/>
    </location>
</feature>
<dbReference type="InterPro" id="IPR045464">
    <property type="entry name" value="Hrt3/FBXO9_C"/>
</dbReference>
<protein>
    <submittedName>
        <fullName evidence="5">F-box only protein 9</fullName>
    </submittedName>
</protein>
<sequence length="578" mass="66002">MKSRAFFCFQDVAKSEGRANHASTSSDEQEDSSSSLTNKLLKTRDALEKLSLANVQVTDGEDELAAFRQQWQRELEATPSPQREPPQQQTKSEPEEPISDEEKAKQLFLRGVELERSGKLYEAIQHYKRSMQIVPDVETRLYESTDHRADTPIEELKVEEVRETEDVDSDDEMIEGEDLVTRLHRILARKGTLCQPEFTTRGGHISWLPYEVVQLVLRWAVSADLDAVTLERISATCRGLYLAAREPDIWRLLCVKTWGIECGVPRGHGFTSWRQMYIDRPRIHLHGCYISKTTYLRHGENSYQDQSYRPWYLVDYYRYLRFFPDGVVLMWTTAEEPASCVGQLKHRAAKPSLGIMPGHYRLVGDKVVIVIKKVSSEKKSAHATNTRFRSRRKETHEHQEQIFHLELELHNVRSRRNWQLSWRHYAVSSRRDQWTQFELSPNKFPPFAFSRVRAYTAEAHAPLAAHTSRAGAAAAAAAEAVAAAVGMGVGTAAAHLAALLQHRGLRKRALSYGPPGPADPEPRFVFFSIVACRPQHLSHGAEPRDLRALSNLTRSTWLYGRRAFAFDAILNVCKIKMR</sequence>
<keyword evidence="6" id="KW-1185">Reference proteome</keyword>
<dbReference type="EMBL" id="KQ460542">
    <property type="protein sequence ID" value="KPJ14108.1"/>
    <property type="molecule type" value="Genomic_DNA"/>
</dbReference>
<dbReference type="GO" id="GO:0005737">
    <property type="term" value="C:cytoplasm"/>
    <property type="evidence" value="ECO:0007669"/>
    <property type="project" value="TreeGrafter"/>
</dbReference>
<evidence type="ECO:0000256" key="1">
    <source>
        <dbReference type="ARBA" id="ARBA00022786"/>
    </source>
</evidence>
<dbReference type="AlphaFoldDB" id="A0A0N1I7R6"/>
<dbReference type="GO" id="GO:0019005">
    <property type="term" value="C:SCF ubiquitin ligase complex"/>
    <property type="evidence" value="ECO:0007669"/>
    <property type="project" value="TreeGrafter"/>
</dbReference>
<evidence type="ECO:0000313" key="5">
    <source>
        <dbReference type="EMBL" id="KPJ14108.1"/>
    </source>
</evidence>
<reference evidence="5 6" key="1">
    <citation type="journal article" date="2015" name="Nat. Commun.">
        <title>Outbred genome sequencing and CRISPR/Cas9 gene editing in butterflies.</title>
        <authorList>
            <person name="Li X."/>
            <person name="Fan D."/>
            <person name="Zhang W."/>
            <person name="Liu G."/>
            <person name="Zhang L."/>
            <person name="Zhao L."/>
            <person name="Fang X."/>
            <person name="Chen L."/>
            <person name="Dong Y."/>
            <person name="Chen Y."/>
            <person name="Ding Y."/>
            <person name="Zhao R."/>
            <person name="Feng M."/>
            <person name="Zhu Y."/>
            <person name="Feng Y."/>
            <person name="Jiang X."/>
            <person name="Zhu D."/>
            <person name="Xiang H."/>
            <person name="Feng X."/>
            <person name="Li S."/>
            <person name="Wang J."/>
            <person name="Zhang G."/>
            <person name="Kronforst M.R."/>
            <person name="Wang W."/>
        </authorList>
    </citation>
    <scope>NUCLEOTIDE SEQUENCE [LARGE SCALE GENOMIC DNA]</scope>
    <source>
        <strain evidence="5">Ya'a_city_454_Pm</strain>
        <tissue evidence="5">Whole body</tissue>
    </source>
</reference>
<proteinExistence type="predicted"/>
<dbReference type="SUPFAM" id="SSF81383">
    <property type="entry name" value="F-box domain"/>
    <property type="match status" value="1"/>
</dbReference>
<dbReference type="InterPro" id="IPR036047">
    <property type="entry name" value="F-box-like_dom_sf"/>
</dbReference>
<evidence type="ECO:0000259" key="4">
    <source>
        <dbReference type="Pfam" id="PF19270"/>
    </source>
</evidence>
<dbReference type="FunCoup" id="A0A0N1I7R6">
    <property type="interactions" value="312"/>
</dbReference>
<dbReference type="InterPro" id="IPR019734">
    <property type="entry name" value="TPR_rpt"/>
</dbReference>
<keyword evidence="1" id="KW-0833">Ubl conjugation pathway</keyword>
<dbReference type="GO" id="GO:0031146">
    <property type="term" value="P:SCF-dependent proteasomal ubiquitin-dependent protein catabolic process"/>
    <property type="evidence" value="ECO:0007669"/>
    <property type="project" value="TreeGrafter"/>
</dbReference>
<dbReference type="PANTHER" id="PTHR12874">
    <property type="entry name" value="F-BOX ONLY PROTEIN 48-RELATED"/>
    <property type="match status" value="1"/>
</dbReference>
<name>A0A0N1I7R6_PAPMA</name>
<dbReference type="CDD" id="cd22089">
    <property type="entry name" value="F-box_FBXO9"/>
    <property type="match status" value="1"/>
</dbReference>
<keyword evidence="2" id="KW-0802">TPR repeat</keyword>
<organism evidence="5 6">
    <name type="scientific">Papilio machaon</name>
    <name type="common">Old World swallowtail butterfly</name>
    <dbReference type="NCBI Taxonomy" id="76193"/>
    <lineage>
        <taxon>Eukaryota</taxon>
        <taxon>Metazoa</taxon>
        <taxon>Ecdysozoa</taxon>
        <taxon>Arthropoda</taxon>
        <taxon>Hexapoda</taxon>
        <taxon>Insecta</taxon>
        <taxon>Pterygota</taxon>
        <taxon>Neoptera</taxon>
        <taxon>Endopterygota</taxon>
        <taxon>Lepidoptera</taxon>
        <taxon>Glossata</taxon>
        <taxon>Ditrysia</taxon>
        <taxon>Papilionoidea</taxon>
        <taxon>Papilionidae</taxon>
        <taxon>Papilioninae</taxon>
        <taxon>Papilio</taxon>
    </lineage>
</organism>
<feature type="region of interest" description="Disordered" evidence="3">
    <location>
        <begin position="69"/>
        <end position="101"/>
    </location>
</feature>
<dbReference type="InParanoid" id="A0A0N1I7R6"/>
<dbReference type="Proteomes" id="UP000053240">
    <property type="component" value="Unassembled WGS sequence"/>
</dbReference>
<dbReference type="STRING" id="76193.A0A0N1I7R6"/>
<dbReference type="Pfam" id="PF19270">
    <property type="entry name" value="FBO_C"/>
    <property type="match status" value="1"/>
</dbReference>
<feature type="domain" description="F-box protein Hrt3/FBXO9 C-terminal" evidence="4">
    <location>
        <begin position="271"/>
        <end position="392"/>
    </location>
</feature>
<feature type="repeat" description="TPR" evidence="2">
    <location>
        <begin position="104"/>
        <end position="137"/>
    </location>
</feature>